<evidence type="ECO:0000313" key="7">
    <source>
        <dbReference type="EMBL" id="CCQ92037.1"/>
    </source>
</evidence>
<dbReference type="InterPro" id="IPR031312">
    <property type="entry name" value="Na/sul_symport_CS"/>
</dbReference>
<evidence type="ECO:0000256" key="4">
    <source>
        <dbReference type="ARBA" id="ARBA00022989"/>
    </source>
</evidence>
<reference evidence="7 8" key="1">
    <citation type="journal article" date="2013" name="Front. Microbiol.">
        <title>The genome of Nitrospina gracilis illuminates the metabolism and evolution of the major marine nitrite oxidizer.</title>
        <authorList>
            <person name="Luecker S."/>
            <person name="Nowka B."/>
            <person name="Rattei T."/>
            <person name="Spieck E."/>
            <person name="and Daims H."/>
        </authorList>
    </citation>
    <scope>NUCLEOTIDE SEQUENCE [LARGE SCALE GENOMIC DNA]</scope>
    <source>
        <strain evidence="7 8">3/211</strain>
    </source>
</reference>
<feature type="transmembrane region" description="Helical" evidence="6">
    <location>
        <begin position="394"/>
        <end position="411"/>
    </location>
</feature>
<dbReference type="InterPro" id="IPR001898">
    <property type="entry name" value="SLC13A/DASS"/>
</dbReference>
<feature type="transmembrane region" description="Helical" evidence="6">
    <location>
        <begin position="31"/>
        <end position="59"/>
    </location>
</feature>
<keyword evidence="2" id="KW-0813">Transport</keyword>
<dbReference type="InParanoid" id="M1ZEM2"/>
<dbReference type="CDD" id="cd01115">
    <property type="entry name" value="SLC13_permease"/>
    <property type="match status" value="1"/>
</dbReference>
<name>M1ZEM2_NITG3</name>
<proteinExistence type="predicted"/>
<feature type="transmembrane region" description="Helical" evidence="6">
    <location>
        <begin position="71"/>
        <end position="89"/>
    </location>
</feature>
<dbReference type="OrthoDB" id="9766267at2"/>
<protein>
    <submittedName>
        <fullName evidence="7">Transporter, divalent anion:Na+ symporter family</fullName>
    </submittedName>
</protein>
<evidence type="ECO:0000256" key="6">
    <source>
        <dbReference type="SAM" id="Phobius"/>
    </source>
</evidence>
<feature type="transmembrane region" description="Helical" evidence="6">
    <location>
        <begin position="271"/>
        <end position="288"/>
    </location>
</feature>
<dbReference type="Proteomes" id="UP000011704">
    <property type="component" value="Unassembled WGS sequence"/>
</dbReference>
<dbReference type="STRING" id="1266370.NITGR_920016"/>
<dbReference type="GO" id="GO:0005886">
    <property type="term" value="C:plasma membrane"/>
    <property type="evidence" value="ECO:0007669"/>
    <property type="project" value="TreeGrafter"/>
</dbReference>
<feature type="transmembrane region" description="Helical" evidence="6">
    <location>
        <begin position="423"/>
        <end position="445"/>
    </location>
</feature>
<dbReference type="HOGENOM" id="CLU_005170_0_0_0"/>
<feature type="transmembrane region" description="Helical" evidence="6">
    <location>
        <begin position="308"/>
        <end position="334"/>
    </location>
</feature>
<evidence type="ECO:0000256" key="1">
    <source>
        <dbReference type="ARBA" id="ARBA00004141"/>
    </source>
</evidence>
<evidence type="ECO:0000256" key="2">
    <source>
        <dbReference type="ARBA" id="ARBA00022448"/>
    </source>
</evidence>
<keyword evidence="4 6" id="KW-1133">Transmembrane helix</keyword>
<dbReference type="GO" id="GO:0015141">
    <property type="term" value="F:succinate transmembrane transporter activity"/>
    <property type="evidence" value="ECO:0007669"/>
    <property type="project" value="UniProtKB-ARBA"/>
</dbReference>
<dbReference type="AlphaFoldDB" id="M1ZEM2"/>
<evidence type="ECO:0000313" key="8">
    <source>
        <dbReference type="Proteomes" id="UP000011704"/>
    </source>
</evidence>
<dbReference type="PROSITE" id="PS01271">
    <property type="entry name" value="NA_SULFATE"/>
    <property type="match status" value="1"/>
</dbReference>
<keyword evidence="5 6" id="KW-0472">Membrane</keyword>
<comment type="caution">
    <text evidence="7">The sequence shown here is derived from an EMBL/GenBank/DDBJ whole genome shotgun (WGS) entry which is preliminary data.</text>
</comment>
<feature type="transmembrane region" description="Helical" evidence="6">
    <location>
        <begin position="212"/>
        <end position="236"/>
    </location>
</feature>
<feature type="transmembrane region" description="Helical" evidence="6">
    <location>
        <begin position="480"/>
        <end position="503"/>
    </location>
</feature>
<feature type="transmembrane region" description="Helical" evidence="6">
    <location>
        <begin position="451"/>
        <end position="473"/>
    </location>
</feature>
<organism evidence="7 8">
    <name type="scientific">Nitrospina gracilis (strain 3/211)</name>
    <dbReference type="NCBI Taxonomy" id="1266370"/>
    <lineage>
        <taxon>Bacteria</taxon>
        <taxon>Pseudomonadati</taxon>
        <taxon>Nitrospinota/Tectimicrobiota group</taxon>
        <taxon>Nitrospinota</taxon>
        <taxon>Nitrospinia</taxon>
        <taxon>Nitrospinales</taxon>
        <taxon>Nitrospinaceae</taxon>
        <taxon>Nitrospina</taxon>
    </lineage>
</organism>
<keyword evidence="8" id="KW-1185">Reference proteome</keyword>
<dbReference type="RefSeq" id="WP_005011492.1">
    <property type="nucleotide sequence ID" value="NZ_HG422173.1"/>
</dbReference>
<dbReference type="PANTHER" id="PTHR10283:SF82">
    <property type="entry name" value="SOLUTE CARRIER FAMILY 13 MEMBER 2"/>
    <property type="match status" value="1"/>
</dbReference>
<dbReference type="FunCoup" id="M1ZEM2">
    <property type="interactions" value="216"/>
</dbReference>
<feature type="transmembrane region" description="Helical" evidence="6">
    <location>
        <begin position="109"/>
        <end position="128"/>
    </location>
</feature>
<evidence type="ECO:0000256" key="3">
    <source>
        <dbReference type="ARBA" id="ARBA00022692"/>
    </source>
</evidence>
<sequence length="504" mass="54259">MAGGLFLFGLLVVSPPLAGLSADAQKMVAVTFLMAVLWIGEAIPIPATALIPLVLYPLLGILPSKDVAPHYANHLVFLFMGGFMIALAMERWNLHKRIALVIIRAIGGSPSRIVLGFMVATAFLSMWISNTATTMMMLPVGMAVVQQIAVQTRANNGDAVDPAVVEKQFGLVLMLGLAYAASIGGVGTLIGTPPNIVFAGFYKNSFPEEPDITFTGWMGYALPVVIVFLPLVWLYLCRFATGVSLFQFQVEDGTQSVIDREMESLGPMSRAEKFVGVVFVTTAFLWIFRKPIAVGGLSIPGWSEAFPWSFYLHDATVAILMGLVLMIVPIGYPGGMMLGERREFFALDWKTVQEGVPWGILLLFGGGFALAAGFRETGLDLWIGERIAAGNGMLSLWGLVLVLCLGITFLTEFTSNTATATMILPVIAGAAVAMPYHPLLLLIPVTLSASFAFMMPVATPPNAIVFGSGWVTIPKMARVGFFLNLLGAGLVTVWMVWVVRGWIG</sequence>
<dbReference type="Pfam" id="PF00939">
    <property type="entry name" value="Na_sulph_symp"/>
    <property type="match status" value="1"/>
</dbReference>
<accession>M1ZEM2</accession>
<dbReference type="EMBL" id="CAQJ01000102">
    <property type="protein sequence ID" value="CCQ92037.1"/>
    <property type="molecule type" value="Genomic_DNA"/>
</dbReference>
<feature type="transmembrane region" description="Helical" evidence="6">
    <location>
        <begin position="355"/>
        <end position="374"/>
    </location>
</feature>
<keyword evidence="3 6" id="KW-0812">Transmembrane</keyword>
<gene>
    <name evidence="7" type="primary">sdcS</name>
    <name evidence="7" type="ORF">NITGR_920016</name>
</gene>
<evidence type="ECO:0000256" key="5">
    <source>
        <dbReference type="ARBA" id="ARBA00023136"/>
    </source>
</evidence>
<dbReference type="PANTHER" id="PTHR10283">
    <property type="entry name" value="SOLUTE CARRIER FAMILY 13 MEMBER"/>
    <property type="match status" value="1"/>
</dbReference>
<comment type="subcellular location">
    <subcellularLocation>
        <location evidence="1">Membrane</location>
        <topology evidence="1">Multi-pass membrane protein</topology>
    </subcellularLocation>
</comment>
<feature type="transmembrane region" description="Helical" evidence="6">
    <location>
        <begin position="171"/>
        <end position="192"/>
    </location>
</feature>